<dbReference type="EMBL" id="HBIV01039061">
    <property type="protein sequence ID" value="CAE0675982.1"/>
    <property type="molecule type" value="Transcribed_RNA"/>
</dbReference>
<sequence length="129" mass="14655">MFRPSADSVLFFPSGAPIASDAADTKGPLGCDSDFRNGKRGKLRRAFDSRAPPILRMTHRHRALKMEQEVEHRYEQHRSRLVAAVARYDQQAKRASRANAEVESTDGAKRHTRVGAKKRPRHKLHTIQE</sequence>
<accession>A0A7S4DXB6</accession>
<feature type="region of interest" description="Disordered" evidence="1">
    <location>
        <begin position="17"/>
        <end position="38"/>
    </location>
</feature>
<gene>
    <name evidence="2" type="ORF">LGLO00237_LOCUS27759</name>
</gene>
<evidence type="ECO:0000313" key="2">
    <source>
        <dbReference type="EMBL" id="CAE0675982.1"/>
    </source>
</evidence>
<organism evidence="2">
    <name type="scientific">Lotharella globosa</name>
    <dbReference type="NCBI Taxonomy" id="91324"/>
    <lineage>
        <taxon>Eukaryota</taxon>
        <taxon>Sar</taxon>
        <taxon>Rhizaria</taxon>
        <taxon>Cercozoa</taxon>
        <taxon>Chlorarachniophyceae</taxon>
        <taxon>Lotharella</taxon>
    </lineage>
</organism>
<protein>
    <submittedName>
        <fullName evidence="2">Uncharacterized protein</fullName>
    </submittedName>
</protein>
<feature type="compositionally biased region" description="Basic residues" evidence="1">
    <location>
        <begin position="110"/>
        <end position="129"/>
    </location>
</feature>
<proteinExistence type="predicted"/>
<name>A0A7S4DXB6_9EUKA</name>
<dbReference type="AlphaFoldDB" id="A0A7S4DXB6"/>
<reference evidence="2" key="1">
    <citation type="submission" date="2021-01" db="EMBL/GenBank/DDBJ databases">
        <authorList>
            <person name="Corre E."/>
            <person name="Pelletier E."/>
            <person name="Niang G."/>
            <person name="Scheremetjew M."/>
            <person name="Finn R."/>
            <person name="Kale V."/>
            <person name="Holt S."/>
            <person name="Cochrane G."/>
            <person name="Meng A."/>
            <person name="Brown T."/>
            <person name="Cohen L."/>
        </authorList>
    </citation>
    <scope>NUCLEOTIDE SEQUENCE</scope>
    <source>
        <strain evidence="2">CCCM811</strain>
    </source>
</reference>
<feature type="region of interest" description="Disordered" evidence="1">
    <location>
        <begin position="94"/>
        <end position="129"/>
    </location>
</feature>
<evidence type="ECO:0000256" key="1">
    <source>
        <dbReference type="SAM" id="MobiDB-lite"/>
    </source>
</evidence>